<dbReference type="AlphaFoldDB" id="A0ABD0YDY3"/>
<evidence type="ECO:0000256" key="8">
    <source>
        <dbReference type="ARBA" id="ARBA00037173"/>
    </source>
</evidence>
<dbReference type="Gene3D" id="2.40.37.10">
    <property type="entry name" value="Lyase, Ornithine Decarboxylase, Chain A, domain 1"/>
    <property type="match status" value="1"/>
</dbReference>
<evidence type="ECO:0000256" key="7">
    <source>
        <dbReference type="ARBA" id="ARBA00034138"/>
    </source>
</evidence>
<evidence type="ECO:0000256" key="9">
    <source>
        <dbReference type="ARBA" id="ARBA00046672"/>
    </source>
</evidence>
<dbReference type="PROSITE" id="PS00879">
    <property type="entry name" value="ODR_DC_2_2"/>
    <property type="match status" value="1"/>
</dbReference>
<dbReference type="InterPro" id="IPR009006">
    <property type="entry name" value="Ala_racemase/Decarboxylase_C"/>
</dbReference>
<dbReference type="SUPFAM" id="SSF50621">
    <property type="entry name" value="Alanine racemase C-terminal domain-like"/>
    <property type="match status" value="1"/>
</dbReference>
<dbReference type="Pfam" id="PF02784">
    <property type="entry name" value="Orn_Arg_deC_N"/>
    <property type="match status" value="1"/>
</dbReference>
<reference evidence="13 14" key="1">
    <citation type="submission" date="2024-07" db="EMBL/GenBank/DDBJ databases">
        <title>Chromosome-level genome assembly of the water stick insect Ranatra chinensis (Heteroptera: Nepidae).</title>
        <authorList>
            <person name="Liu X."/>
        </authorList>
    </citation>
    <scope>NUCLEOTIDE SEQUENCE [LARGE SCALE GENOMIC DNA]</scope>
    <source>
        <strain evidence="13">Cailab_2021Rc</strain>
        <tissue evidence="13">Muscle</tissue>
    </source>
</reference>
<feature type="domain" description="Orn/DAP/Arg decarboxylase 2 N-terminal" evidence="12">
    <location>
        <begin position="4"/>
        <end position="238"/>
    </location>
</feature>
<dbReference type="GO" id="GO:0006596">
    <property type="term" value="P:polyamine biosynthetic process"/>
    <property type="evidence" value="ECO:0007669"/>
    <property type="project" value="UniProtKB-KW"/>
</dbReference>
<dbReference type="SUPFAM" id="SSF51419">
    <property type="entry name" value="PLP-binding barrel"/>
    <property type="match status" value="1"/>
</dbReference>
<evidence type="ECO:0000259" key="12">
    <source>
        <dbReference type="Pfam" id="PF02784"/>
    </source>
</evidence>
<dbReference type="InterPro" id="IPR022657">
    <property type="entry name" value="De-COase2_CS"/>
</dbReference>
<accession>A0ABD0YDY3</accession>
<dbReference type="GO" id="GO:0004586">
    <property type="term" value="F:ornithine decarboxylase activity"/>
    <property type="evidence" value="ECO:0007669"/>
    <property type="project" value="UniProtKB-EC"/>
</dbReference>
<keyword evidence="4" id="KW-0620">Polyamine biosynthesis</keyword>
<dbReference type="InterPro" id="IPR002433">
    <property type="entry name" value="Orn_de-COase"/>
</dbReference>
<dbReference type="Gene3D" id="3.20.20.10">
    <property type="entry name" value="Alanine racemase"/>
    <property type="match status" value="1"/>
</dbReference>
<evidence type="ECO:0000256" key="1">
    <source>
        <dbReference type="ARBA" id="ARBA00001933"/>
    </source>
</evidence>
<evidence type="ECO:0000256" key="11">
    <source>
        <dbReference type="PIRSR" id="PIRSR600183-50"/>
    </source>
</evidence>
<comment type="function">
    <text evidence="8">Catalyzes the first and rate-limiting step of polyamine biosynthesis that converts ornithine into putrescine, which is the precursor for the polyamines, spermidine and spermine. Polyamines are essential for cell proliferation and are implicated in cellular processes, ranging from DNA replication to apoptosis.</text>
</comment>
<gene>
    <name evidence="13" type="ORF">AAG570_007280</name>
</gene>
<keyword evidence="14" id="KW-1185">Reference proteome</keyword>
<dbReference type="PRINTS" id="PR01182">
    <property type="entry name" value="ORNDCRBXLASE"/>
</dbReference>
<comment type="similarity">
    <text evidence="2">Belongs to the Orn/Lys/Arg decarboxylase class-II family.</text>
</comment>
<dbReference type="EC" id="4.1.1.17" evidence="7"/>
<dbReference type="FunFam" id="3.20.20.10:FF:000005">
    <property type="entry name" value="Ornithine decarboxylase"/>
    <property type="match status" value="1"/>
</dbReference>
<dbReference type="PANTHER" id="PTHR11482">
    <property type="entry name" value="ARGININE/DIAMINOPIMELATE/ORNITHINE DECARBOXYLASE"/>
    <property type="match status" value="1"/>
</dbReference>
<sequence>MDVGDVIDKFNNWKAKLPKIQPFYAVKCNDSPILLELMASLGCSFDCASKAEIAKVIKIGVSPERIVFANPVKMSSHLKFADRYGVDLMTFDSVCELYKIKAHHSNPKLVLRIRADSTEAQVSLGMKFGCEPEEAGQLLKTSASLGLPVVGVSFHVGSGCSETDAYARAIRAAARVAQLAKSYGHVIRLLDIGGGFPGDTGSSIKEIAEVVNATIAEEWSDWDDQLEVIAEPGRYFVSSAYTLSAAVHSVRNCDAAKVMYYINDGVYGSFNCILFDHAVKTPELLKVDGDAPLERCIVWGPTCDSTDMITDCALLPRLSVGDWLVFRDMGAYTIPVSTSFNGFPLPKVHHLISRRHW</sequence>
<dbReference type="CDD" id="cd00622">
    <property type="entry name" value="PLPDE_III_ODC"/>
    <property type="match status" value="1"/>
</dbReference>
<proteinExistence type="inferred from homology"/>
<organism evidence="13 14">
    <name type="scientific">Ranatra chinensis</name>
    <dbReference type="NCBI Taxonomy" id="642074"/>
    <lineage>
        <taxon>Eukaryota</taxon>
        <taxon>Metazoa</taxon>
        <taxon>Ecdysozoa</taxon>
        <taxon>Arthropoda</taxon>
        <taxon>Hexapoda</taxon>
        <taxon>Insecta</taxon>
        <taxon>Pterygota</taxon>
        <taxon>Neoptera</taxon>
        <taxon>Paraneoptera</taxon>
        <taxon>Hemiptera</taxon>
        <taxon>Heteroptera</taxon>
        <taxon>Panheteroptera</taxon>
        <taxon>Nepomorpha</taxon>
        <taxon>Nepidae</taxon>
        <taxon>Ranatrinae</taxon>
        <taxon>Ranatra</taxon>
    </lineage>
</organism>
<evidence type="ECO:0000313" key="13">
    <source>
        <dbReference type="EMBL" id="KAL1115249.1"/>
    </source>
</evidence>
<dbReference type="PROSITE" id="PS00878">
    <property type="entry name" value="ODR_DC_2_1"/>
    <property type="match status" value="1"/>
</dbReference>
<dbReference type="InterPro" id="IPR022653">
    <property type="entry name" value="De-COase2_pyr-phos_BS"/>
</dbReference>
<evidence type="ECO:0000256" key="6">
    <source>
        <dbReference type="ARBA" id="ARBA00034115"/>
    </source>
</evidence>
<evidence type="ECO:0000256" key="2">
    <source>
        <dbReference type="ARBA" id="ARBA00008872"/>
    </source>
</evidence>
<comment type="pathway">
    <text evidence="6">Amine and polyamine biosynthesis; putrescine biosynthesis via L-ornithine pathway; putrescine from L-ornithine: step 1/1.</text>
</comment>
<name>A0ABD0YDY3_9HEMI</name>
<protein>
    <recommendedName>
        <fullName evidence="7">ornithine decarboxylase</fullName>
        <ecNumber evidence="7">4.1.1.17</ecNumber>
    </recommendedName>
</protein>
<comment type="subunit">
    <text evidence="9">Homodimer. Only the dimer is catalytically active, as the active sites are constructed of residues from both monomers.</text>
</comment>
<dbReference type="Proteomes" id="UP001558652">
    <property type="component" value="Unassembled WGS sequence"/>
</dbReference>
<dbReference type="PRINTS" id="PR01179">
    <property type="entry name" value="ODADCRBXLASE"/>
</dbReference>
<evidence type="ECO:0000256" key="5">
    <source>
        <dbReference type="ARBA" id="ARBA00023239"/>
    </source>
</evidence>
<comment type="catalytic activity">
    <reaction evidence="10">
        <text>L-ornithine + H(+) = putrescine + CO2</text>
        <dbReference type="Rhea" id="RHEA:22964"/>
        <dbReference type="ChEBI" id="CHEBI:15378"/>
        <dbReference type="ChEBI" id="CHEBI:16526"/>
        <dbReference type="ChEBI" id="CHEBI:46911"/>
        <dbReference type="ChEBI" id="CHEBI:326268"/>
        <dbReference type="EC" id="4.1.1.17"/>
    </reaction>
</comment>
<comment type="caution">
    <text evidence="13">The sequence shown here is derived from an EMBL/GenBank/DDBJ whole genome shotgun (WGS) entry which is preliminary data.</text>
</comment>
<dbReference type="InterPro" id="IPR022644">
    <property type="entry name" value="De-COase2_N"/>
</dbReference>
<feature type="active site" description="Proton donor" evidence="11">
    <location>
        <position position="303"/>
    </location>
</feature>
<comment type="cofactor">
    <cofactor evidence="1 11">
        <name>pyridoxal 5'-phosphate</name>
        <dbReference type="ChEBI" id="CHEBI:597326"/>
    </cofactor>
</comment>
<feature type="modified residue" description="N6-(pyridoxal phosphate)lysine" evidence="11">
    <location>
        <position position="27"/>
    </location>
</feature>
<evidence type="ECO:0000256" key="4">
    <source>
        <dbReference type="ARBA" id="ARBA00023115"/>
    </source>
</evidence>
<dbReference type="InterPro" id="IPR029066">
    <property type="entry name" value="PLP-binding_barrel"/>
</dbReference>
<evidence type="ECO:0000256" key="3">
    <source>
        <dbReference type="ARBA" id="ARBA00022898"/>
    </source>
</evidence>
<dbReference type="InterPro" id="IPR000183">
    <property type="entry name" value="Orn/DAP/Arg_de-COase"/>
</dbReference>
<keyword evidence="5" id="KW-0456">Lyase</keyword>
<dbReference type="PANTHER" id="PTHR11482:SF6">
    <property type="entry name" value="ORNITHINE DECARBOXYLASE 1-RELATED"/>
    <property type="match status" value="1"/>
</dbReference>
<evidence type="ECO:0000256" key="10">
    <source>
        <dbReference type="ARBA" id="ARBA00049127"/>
    </source>
</evidence>
<keyword evidence="3 11" id="KW-0663">Pyridoxal phosphate</keyword>
<dbReference type="EMBL" id="JBFDAA010000020">
    <property type="protein sequence ID" value="KAL1115249.1"/>
    <property type="molecule type" value="Genomic_DNA"/>
</dbReference>
<evidence type="ECO:0000313" key="14">
    <source>
        <dbReference type="Proteomes" id="UP001558652"/>
    </source>
</evidence>